<dbReference type="GO" id="GO:0008967">
    <property type="term" value="F:phosphoglycolate phosphatase activity"/>
    <property type="evidence" value="ECO:0007669"/>
    <property type="project" value="TreeGrafter"/>
</dbReference>
<dbReference type="InterPro" id="IPR023198">
    <property type="entry name" value="PGP-like_dom2"/>
</dbReference>
<dbReference type="InterPro" id="IPR006323">
    <property type="entry name" value="Phosphonoacetald_hydro"/>
</dbReference>
<evidence type="ECO:0000313" key="1">
    <source>
        <dbReference type="EMBL" id="SDP58706.1"/>
    </source>
</evidence>
<reference evidence="1 2" key="1">
    <citation type="submission" date="2016-10" db="EMBL/GenBank/DDBJ databases">
        <authorList>
            <person name="de Groot N.N."/>
        </authorList>
    </citation>
    <scope>NUCLEOTIDE SEQUENCE [LARGE SCALE GENOMIC DNA]</scope>
    <source>
        <strain evidence="1 2">DSM 12130</strain>
    </source>
</reference>
<dbReference type="AlphaFoldDB" id="A0A1H0TYT2"/>
<dbReference type="NCBIfam" id="TIGR01422">
    <property type="entry name" value="phosphonatase"/>
    <property type="match status" value="1"/>
</dbReference>
<proteinExistence type="inferred from homology"/>
<dbReference type="SFLD" id="SFLDG01129">
    <property type="entry name" value="C1.5:_HAD__Beta-PGM__Phosphata"/>
    <property type="match status" value="1"/>
</dbReference>
<dbReference type="InterPro" id="IPR036412">
    <property type="entry name" value="HAD-like_sf"/>
</dbReference>
<accession>A0A1H0TYT2</accession>
<dbReference type="GO" id="GO:0050194">
    <property type="term" value="F:phosphonoacetaldehyde hydrolase activity"/>
    <property type="evidence" value="ECO:0007669"/>
    <property type="project" value="InterPro"/>
</dbReference>
<dbReference type="Pfam" id="PF00702">
    <property type="entry name" value="Hydrolase"/>
    <property type="match status" value="1"/>
</dbReference>
<dbReference type="GO" id="GO:0019700">
    <property type="term" value="P:organic phosphonate catabolic process"/>
    <property type="evidence" value="ECO:0007669"/>
    <property type="project" value="InterPro"/>
</dbReference>
<dbReference type="PANTHER" id="PTHR43434:SF19">
    <property type="entry name" value="PHOSPHONOACETALDEHYDE HYDROLASE"/>
    <property type="match status" value="1"/>
</dbReference>
<gene>
    <name evidence="1" type="ORF">SAMN05660330_03282</name>
</gene>
<organism evidence="1 2">
    <name type="scientific">Desulforhopalus singaporensis</name>
    <dbReference type="NCBI Taxonomy" id="91360"/>
    <lineage>
        <taxon>Bacteria</taxon>
        <taxon>Pseudomonadati</taxon>
        <taxon>Thermodesulfobacteriota</taxon>
        <taxon>Desulfobulbia</taxon>
        <taxon>Desulfobulbales</taxon>
        <taxon>Desulfocapsaceae</taxon>
        <taxon>Desulforhopalus</taxon>
    </lineage>
</organism>
<keyword evidence="1" id="KW-0378">Hydrolase</keyword>
<dbReference type="Gene3D" id="3.40.50.1000">
    <property type="entry name" value="HAD superfamily/HAD-like"/>
    <property type="match status" value="1"/>
</dbReference>
<dbReference type="InterPro" id="IPR050155">
    <property type="entry name" value="HAD-like_hydrolase_sf"/>
</dbReference>
<dbReference type="EMBL" id="FNJI01000027">
    <property type="protein sequence ID" value="SDP58706.1"/>
    <property type="molecule type" value="Genomic_DNA"/>
</dbReference>
<dbReference type="HAMAP" id="MF_01375">
    <property type="entry name" value="PhnX"/>
    <property type="match status" value="1"/>
</dbReference>
<name>A0A1H0TYT2_9BACT</name>
<dbReference type="InterPro" id="IPR023214">
    <property type="entry name" value="HAD_sf"/>
</dbReference>
<dbReference type="Proteomes" id="UP000199073">
    <property type="component" value="Unassembled WGS sequence"/>
</dbReference>
<dbReference type="OrthoDB" id="5504491at2"/>
<sequence>MEYRYKRVYGGRVQLVVFDWAGTTVDFGCQAPVEAFVAGFRDKGVEVSVAAARIPMGMEKRDHIKAMAEFDEVAAAWKRVHGRAIGDRDIDILYDDFAGHLLNSIEAKSTLLNGVVEVAALLREDGVKIGASTGYFSDAAEIVVNKAGESGYKPDFAVCASDVEGGRPAPWMLYRVMEALQVYPPEAVINVGDTPVDMATGLNGGVWSVGIALTGNQMGVSEQELAALDPVEYKRRLGEARKSLYRAGAHYVIDTITEFPRVVAQINDCLARGERP</sequence>
<dbReference type="RefSeq" id="WP_092224775.1">
    <property type="nucleotide sequence ID" value="NZ_FNJI01000027.1"/>
</dbReference>
<dbReference type="SFLD" id="SFLDS00003">
    <property type="entry name" value="Haloacid_Dehalogenase"/>
    <property type="match status" value="1"/>
</dbReference>
<dbReference type="SUPFAM" id="SSF56784">
    <property type="entry name" value="HAD-like"/>
    <property type="match status" value="1"/>
</dbReference>
<dbReference type="Gene3D" id="1.10.150.240">
    <property type="entry name" value="Putative phosphatase, domain 2"/>
    <property type="match status" value="1"/>
</dbReference>
<dbReference type="GO" id="GO:0005829">
    <property type="term" value="C:cytosol"/>
    <property type="evidence" value="ECO:0007669"/>
    <property type="project" value="TreeGrafter"/>
</dbReference>
<dbReference type="GO" id="GO:0006281">
    <property type="term" value="P:DNA repair"/>
    <property type="evidence" value="ECO:0007669"/>
    <property type="project" value="TreeGrafter"/>
</dbReference>
<keyword evidence="2" id="KW-1185">Reference proteome</keyword>
<dbReference type="STRING" id="91360.SAMN05660330_03282"/>
<dbReference type="PANTHER" id="PTHR43434">
    <property type="entry name" value="PHOSPHOGLYCOLATE PHOSPHATASE"/>
    <property type="match status" value="1"/>
</dbReference>
<protein>
    <submittedName>
        <fullName evidence="1">Phosphonoacetaldehyde hydrolase</fullName>
    </submittedName>
</protein>
<dbReference type="SFLD" id="SFLDG01135">
    <property type="entry name" value="C1.5.6:_HAD__Beta-PGM__Phospha"/>
    <property type="match status" value="1"/>
</dbReference>
<evidence type="ECO:0000313" key="2">
    <source>
        <dbReference type="Proteomes" id="UP000199073"/>
    </source>
</evidence>